<sequence>MGDFNSILGVEDRIKGRKVQDNETKDFREVVEECNLNELPTIGRSYTWTNSHVFSRIDKALVNYKWMLNMPPGQVHVMNPLFSNHSPLGIEINMKYDNKKRPFKFYNCMADHPDFEQIVETNWKWKVGTMEDIWQNLKSVKTALKQLNNKEFINVKQK</sequence>
<dbReference type="Proteomes" id="UP000790787">
    <property type="component" value="Chromosome 5"/>
</dbReference>
<reference evidence="1" key="1">
    <citation type="journal article" date="2014" name="Nat. Commun.">
        <title>The tobacco genome sequence and its comparison with those of tomato and potato.</title>
        <authorList>
            <person name="Sierro N."/>
            <person name="Battey J.N."/>
            <person name="Ouadi S."/>
            <person name="Bakaher N."/>
            <person name="Bovet L."/>
            <person name="Willig A."/>
            <person name="Goepfert S."/>
            <person name="Peitsch M.C."/>
            <person name="Ivanov N.V."/>
        </authorList>
    </citation>
    <scope>NUCLEOTIDE SEQUENCE [LARGE SCALE GENOMIC DNA]</scope>
</reference>
<organism evidence="1 2">
    <name type="scientific">Nicotiana tabacum</name>
    <name type="common">Common tobacco</name>
    <dbReference type="NCBI Taxonomy" id="4097"/>
    <lineage>
        <taxon>Eukaryota</taxon>
        <taxon>Viridiplantae</taxon>
        <taxon>Streptophyta</taxon>
        <taxon>Embryophyta</taxon>
        <taxon>Tracheophyta</taxon>
        <taxon>Spermatophyta</taxon>
        <taxon>Magnoliopsida</taxon>
        <taxon>eudicotyledons</taxon>
        <taxon>Gunneridae</taxon>
        <taxon>Pentapetalae</taxon>
        <taxon>asterids</taxon>
        <taxon>lamiids</taxon>
        <taxon>Solanales</taxon>
        <taxon>Solanaceae</taxon>
        <taxon>Nicotianoideae</taxon>
        <taxon>Nicotianeae</taxon>
        <taxon>Nicotiana</taxon>
    </lineage>
</organism>
<dbReference type="RefSeq" id="XP_075109039.1">
    <property type="nucleotide sequence ID" value="XM_075252938.1"/>
</dbReference>
<keyword evidence="1" id="KW-1185">Reference proteome</keyword>
<reference evidence="2" key="2">
    <citation type="submission" date="2025-08" db="UniProtKB">
        <authorList>
            <consortium name="RefSeq"/>
        </authorList>
    </citation>
    <scope>IDENTIFICATION</scope>
    <source>
        <tissue evidence="2">Leaf</tissue>
    </source>
</reference>
<protein>
    <submittedName>
        <fullName evidence="2">Uncharacterized protein LOC142180843</fullName>
    </submittedName>
</protein>
<name>A0AC58UII3_TOBAC</name>
<evidence type="ECO:0000313" key="1">
    <source>
        <dbReference type="Proteomes" id="UP000790787"/>
    </source>
</evidence>
<proteinExistence type="predicted"/>
<accession>A0AC58UII3</accession>
<gene>
    <name evidence="2" type="primary">LOC142180843</name>
</gene>
<evidence type="ECO:0000313" key="2">
    <source>
        <dbReference type="RefSeq" id="XP_075109039.1"/>
    </source>
</evidence>